<proteinExistence type="predicted"/>
<evidence type="ECO:0000313" key="6">
    <source>
        <dbReference type="EMBL" id="MCS4122152.1"/>
    </source>
</evidence>
<dbReference type="Proteomes" id="UP001155027">
    <property type="component" value="Unassembled WGS sequence"/>
</dbReference>
<dbReference type="RefSeq" id="WP_011403728.1">
    <property type="nucleotide sequence ID" value="NZ_CALTRV010000017.1"/>
</dbReference>
<evidence type="ECO:0000313" key="8">
    <source>
        <dbReference type="Proteomes" id="UP001155040"/>
    </source>
</evidence>
<evidence type="ECO:0000313" key="7">
    <source>
        <dbReference type="EMBL" id="MCS4156158.1"/>
    </source>
</evidence>
<dbReference type="Proteomes" id="UP001155034">
    <property type="component" value="Unassembled WGS sequence"/>
</dbReference>
<comment type="caution">
    <text evidence="5">The sequence shown here is derived from an EMBL/GenBank/DDBJ whole genome shotgun (WGS) entry which is preliminary data.</text>
</comment>
<evidence type="ECO:0000313" key="2">
    <source>
        <dbReference type="EMBL" id="MCS3710404.1"/>
    </source>
</evidence>
<dbReference type="GeneID" id="83727897"/>
<dbReference type="Proteomes" id="UP001155010">
    <property type="component" value="Unassembled WGS sequence"/>
</dbReference>
<sequence>MTINELQSLKPYLKISALADEIEGINKHTLLSKVRRGTELTIVESDKLEAKLGEVMTHAGFSLARE</sequence>
<evidence type="ECO:0000313" key="3">
    <source>
        <dbReference type="EMBL" id="MCS3865075.1"/>
    </source>
</evidence>
<evidence type="ECO:0000313" key="4">
    <source>
        <dbReference type="EMBL" id="MCS3952903.1"/>
    </source>
</evidence>
<dbReference type="EMBL" id="JANTZM010000001">
    <property type="protein sequence ID" value="MCS4156158.1"/>
    <property type="molecule type" value="Genomic_DNA"/>
</dbReference>
<dbReference type="Proteomes" id="UP001155110">
    <property type="component" value="Unassembled WGS sequence"/>
</dbReference>
<evidence type="ECO:0000313" key="5">
    <source>
        <dbReference type="EMBL" id="MCS4036858.1"/>
    </source>
</evidence>
<reference evidence="5" key="1">
    <citation type="submission" date="2022-08" db="EMBL/GenBank/DDBJ databases">
        <title>Genomic Encyclopedia of Type Strains, Phase V (KMG-V): Genome sequencing to study the core and pangenomes of soil and plant-associated prokaryotes.</title>
        <authorList>
            <person name="Whitman W."/>
        </authorList>
    </citation>
    <scope>NUCLEOTIDE SEQUENCE</scope>
    <source>
        <strain evidence="1">0</strain>
        <strain evidence="3">SP2016B</strain>
        <strain evidence="4">SP2017</strain>
        <strain evidence="7">SP3002</strain>
        <strain evidence="5">SP3012</strain>
        <strain evidence="6">SP3026</strain>
        <strain evidence="2">SP3049</strain>
    </source>
</reference>
<name>A0A840EBG8_9BACT</name>
<protein>
    <submittedName>
        <fullName evidence="5">Uncharacterized protein</fullName>
    </submittedName>
</protein>
<dbReference type="EMBL" id="JANUAU010000008">
    <property type="protein sequence ID" value="MCS3678601.1"/>
    <property type="molecule type" value="Genomic_DNA"/>
</dbReference>
<dbReference type="AlphaFoldDB" id="A0A840EBG8"/>
<accession>A0A840EBG8</accession>
<dbReference type="EMBL" id="JANTYZ010000003">
    <property type="protein sequence ID" value="MCS3865075.1"/>
    <property type="molecule type" value="Genomic_DNA"/>
</dbReference>
<gene>
    <name evidence="6" type="ORF">GGP45_002510</name>
    <name evidence="2" type="ORF">GGP61_002014</name>
    <name evidence="1" type="ORF">GGP71_002540</name>
    <name evidence="3" type="ORF">GGP82_001624</name>
    <name evidence="4" type="ORF">GGP83_002876</name>
    <name evidence="7" type="ORF">GGP99_000089</name>
    <name evidence="5" type="ORF">GGQ01_001928</name>
</gene>
<dbReference type="EMBL" id="JANUBL010000004">
    <property type="protein sequence ID" value="MCS4122152.1"/>
    <property type="molecule type" value="Genomic_DNA"/>
</dbReference>
<dbReference type="EMBL" id="JANUAE010000006">
    <property type="protein sequence ID" value="MCS3710404.1"/>
    <property type="molecule type" value="Genomic_DNA"/>
</dbReference>
<dbReference type="Proteomes" id="UP001155040">
    <property type="component" value="Unassembled WGS sequence"/>
</dbReference>
<evidence type="ECO:0000313" key="1">
    <source>
        <dbReference type="EMBL" id="MCS3678601.1"/>
    </source>
</evidence>
<dbReference type="Proteomes" id="UP001155144">
    <property type="component" value="Unassembled WGS sequence"/>
</dbReference>
<organism evidence="5 8">
    <name type="scientific">Salinibacter ruber</name>
    <dbReference type="NCBI Taxonomy" id="146919"/>
    <lineage>
        <taxon>Bacteria</taxon>
        <taxon>Pseudomonadati</taxon>
        <taxon>Rhodothermota</taxon>
        <taxon>Rhodothermia</taxon>
        <taxon>Rhodothermales</taxon>
        <taxon>Salinibacteraceae</taxon>
        <taxon>Salinibacter</taxon>
    </lineage>
</organism>
<dbReference type="EMBL" id="JANUBB010000013">
    <property type="protein sequence ID" value="MCS3952903.1"/>
    <property type="molecule type" value="Genomic_DNA"/>
</dbReference>
<dbReference type="EMBL" id="JANUBF010000011">
    <property type="protein sequence ID" value="MCS4036858.1"/>
    <property type="molecule type" value="Genomic_DNA"/>
</dbReference>
<dbReference type="Proteomes" id="UP001155057">
    <property type="component" value="Unassembled WGS sequence"/>
</dbReference>